<dbReference type="EMBL" id="JBEDUW010000002">
    <property type="protein sequence ID" value="KAK9944167.1"/>
    <property type="molecule type" value="Genomic_DNA"/>
</dbReference>
<organism evidence="1 2">
    <name type="scientific">Rubus argutus</name>
    <name type="common">Southern blackberry</name>
    <dbReference type="NCBI Taxonomy" id="59490"/>
    <lineage>
        <taxon>Eukaryota</taxon>
        <taxon>Viridiplantae</taxon>
        <taxon>Streptophyta</taxon>
        <taxon>Embryophyta</taxon>
        <taxon>Tracheophyta</taxon>
        <taxon>Spermatophyta</taxon>
        <taxon>Magnoliopsida</taxon>
        <taxon>eudicotyledons</taxon>
        <taxon>Gunneridae</taxon>
        <taxon>Pentapetalae</taxon>
        <taxon>rosids</taxon>
        <taxon>fabids</taxon>
        <taxon>Rosales</taxon>
        <taxon>Rosaceae</taxon>
        <taxon>Rosoideae</taxon>
        <taxon>Rosoideae incertae sedis</taxon>
        <taxon>Rubus</taxon>
    </lineage>
</organism>
<dbReference type="Gene3D" id="3.80.10.10">
    <property type="entry name" value="Ribonuclease Inhibitor"/>
    <property type="match status" value="1"/>
</dbReference>
<gene>
    <name evidence="1" type="ORF">M0R45_009745</name>
</gene>
<keyword evidence="2" id="KW-1185">Reference proteome</keyword>
<comment type="caution">
    <text evidence="1">The sequence shown here is derived from an EMBL/GenBank/DDBJ whole genome shotgun (WGS) entry which is preliminary data.</text>
</comment>
<dbReference type="SUPFAM" id="SSF52058">
    <property type="entry name" value="L domain-like"/>
    <property type="match status" value="1"/>
</dbReference>
<evidence type="ECO:0000313" key="2">
    <source>
        <dbReference type="Proteomes" id="UP001457282"/>
    </source>
</evidence>
<protein>
    <submittedName>
        <fullName evidence="1">Uncharacterized protein</fullName>
    </submittedName>
</protein>
<evidence type="ECO:0000313" key="1">
    <source>
        <dbReference type="EMBL" id="KAK9944167.1"/>
    </source>
</evidence>
<reference evidence="1 2" key="1">
    <citation type="journal article" date="2023" name="G3 (Bethesda)">
        <title>A chromosome-length genome assembly and annotation of blackberry (Rubus argutus, cv. 'Hillquist').</title>
        <authorList>
            <person name="Bruna T."/>
            <person name="Aryal R."/>
            <person name="Dudchenko O."/>
            <person name="Sargent D.J."/>
            <person name="Mead D."/>
            <person name="Buti M."/>
            <person name="Cavallini A."/>
            <person name="Hytonen T."/>
            <person name="Andres J."/>
            <person name="Pham M."/>
            <person name="Weisz D."/>
            <person name="Mascagni F."/>
            <person name="Usai G."/>
            <person name="Natali L."/>
            <person name="Bassil N."/>
            <person name="Fernandez G.E."/>
            <person name="Lomsadze A."/>
            <person name="Armour M."/>
            <person name="Olukolu B."/>
            <person name="Poorten T."/>
            <person name="Britton C."/>
            <person name="Davik J."/>
            <person name="Ashrafi H."/>
            <person name="Aiden E.L."/>
            <person name="Borodovsky M."/>
            <person name="Worthington M."/>
        </authorList>
    </citation>
    <scope>NUCLEOTIDE SEQUENCE [LARGE SCALE GENOMIC DNA]</scope>
    <source>
        <strain evidence="1">PI 553951</strain>
    </source>
</reference>
<proteinExistence type="predicted"/>
<dbReference type="Proteomes" id="UP001457282">
    <property type="component" value="Unassembled WGS sequence"/>
</dbReference>
<dbReference type="InterPro" id="IPR032675">
    <property type="entry name" value="LRR_dom_sf"/>
</dbReference>
<accession>A0AAW1Y5I1</accession>
<name>A0AAW1Y5I1_RUBAR</name>
<dbReference type="AlphaFoldDB" id="A0AAW1Y5I1"/>
<sequence>MTQLTRLGLSNVSEADEEDLCKAIKSMKLIEQLNVMATDENELLRLDGLLEAPPLLNTLFITGKLQRLPHWFPSLHSLSYLALLWSRLTEDFLRCIQDLPNLAKLWLINSYVGNEEGAMPALTTLDIWECMELKKLPQGIEHLTNLKQSTFLGVPDELIESIRGEGIDHSKIKHISDIGYRHKTKFGWSHARAR</sequence>